<keyword evidence="2" id="KW-0597">Phosphoprotein</keyword>
<reference evidence="5" key="1">
    <citation type="submission" date="2021-07" db="EMBL/GenBank/DDBJ databases">
        <title>Elsinoe batatas strain:CRI-CJ2 Genome sequencing and assembly.</title>
        <authorList>
            <person name="Huang L."/>
        </authorList>
    </citation>
    <scope>NUCLEOTIDE SEQUENCE</scope>
    <source>
        <strain evidence="5">CRI-CJ2</strain>
    </source>
</reference>
<accession>A0A8K0L2P8</accession>
<dbReference type="Pfam" id="PF00668">
    <property type="entry name" value="Condensation"/>
    <property type="match status" value="1"/>
</dbReference>
<dbReference type="InterPro" id="IPR036736">
    <property type="entry name" value="ACP-like_sf"/>
</dbReference>
<evidence type="ECO:0000313" key="6">
    <source>
        <dbReference type="Proteomes" id="UP000809789"/>
    </source>
</evidence>
<dbReference type="PANTHER" id="PTHR45527:SF16">
    <property type="entry name" value="NONRIBOSOMAL PEPTIDE SYNTHASE ATNA-RELATED"/>
    <property type="match status" value="1"/>
</dbReference>
<feature type="domain" description="Carrier" evidence="4">
    <location>
        <begin position="464"/>
        <end position="540"/>
    </location>
</feature>
<evidence type="ECO:0000313" key="5">
    <source>
        <dbReference type="EMBL" id="KAG8628579.1"/>
    </source>
</evidence>
<proteinExistence type="predicted"/>
<evidence type="ECO:0000259" key="4">
    <source>
        <dbReference type="PROSITE" id="PS50075"/>
    </source>
</evidence>
<dbReference type="Gene3D" id="1.10.1200.10">
    <property type="entry name" value="ACP-like"/>
    <property type="match status" value="1"/>
</dbReference>
<dbReference type="SUPFAM" id="SSF56801">
    <property type="entry name" value="Acetyl-CoA synthetase-like"/>
    <property type="match status" value="1"/>
</dbReference>
<dbReference type="Gene3D" id="3.30.559.30">
    <property type="entry name" value="Nonribosomal peptide synthetase, condensation domain"/>
    <property type="match status" value="1"/>
</dbReference>
<dbReference type="PROSITE" id="PS50075">
    <property type="entry name" value="CARRIER"/>
    <property type="match status" value="1"/>
</dbReference>
<dbReference type="OrthoDB" id="416786at2759"/>
<dbReference type="GO" id="GO:0016874">
    <property type="term" value="F:ligase activity"/>
    <property type="evidence" value="ECO:0007669"/>
    <property type="project" value="UniProtKB-KW"/>
</dbReference>
<dbReference type="InterPro" id="IPR020845">
    <property type="entry name" value="AMP-binding_CS"/>
</dbReference>
<dbReference type="Proteomes" id="UP000809789">
    <property type="component" value="Unassembled WGS sequence"/>
</dbReference>
<dbReference type="PROSITE" id="PS00455">
    <property type="entry name" value="AMP_BINDING"/>
    <property type="match status" value="1"/>
</dbReference>
<dbReference type="Gene3D" id="3.30.559.10">
    <property type="entry name" value="Chloramphenicol acetyltransferase-like domain"/>
    <property type="match status" value="1"/>
</dbReference>
<dbReference type="InterPro" id="IPR009081">
    <property type="entry name" value="PP-bd_ACP"/>
</dbReference>
<dbReference type="SUPFAM" id="SSF47336">
    <property type="entry name" value="ACP-like"/>
    <property type="match status" value="1"/>
</dbReference>
<protein>
    <recommendedName>
        <fullName evidence="4">Carrier domain-containing protein</fullName>
    </recommendedName>
</protein>
<dbReference type="GO" id="GO:0005737">
    <property type="term" value="C:cytoplasm"/>
    <property type="evidence" value="ECO:0007669"/>
    <property type="project" value="TreeGrafter"/>
</dbReference>
<dbReference type="GO" id="GO:0031177">
    <property type="term" value="F:phosphopantetheine binding"/>
    <property type="evidence" value="ECO:0007669"/>
    <property type="project" value="TreeGrafter"/>
</dbReference>
<dbReference type="Pfam" id="PF00550">
    <property type="entry name" value="PP-binding"/>
    <property type="match status" value="1"/>
</dbReference>
<evidence type="ECO:0000256" key="3">
    <source>
        <dbReference type="ARBA" id="ARBA00022598"/>
    </source>
</evidence>
<dbReference type="GO" id="GO:0043041">
    <property type="term" value="P:amino acid activation for nonribosomal peptide biosynthetic process"/>
    <property type="evidence" value="ECO:0007669"/>
    <property type="project" value="TreeGrafter"/>
</dbReference>
<name>A0A8K0L2P8_9PEZI</name>
<evidence type="ECO:0000256" key="2">
    <source>
        <dbReference type="ARBA" id="ARBA00022553"/>
    </source>
</evidence>
<dbReference type="InterPro" id="IPR042099">
    <property type="entry name" value="ANL_N_sf"/>
</dbReference>
<comment type="caution">
    <text evidence="5">The sequence shown here is derived from an EMBL/GenBank/DDBJ whole genome shotgun (WGS) entry which is preliminary data.</text>
</comment>
<keyword evidence="1" id="KW-0596">Phosphopantetheine</keyword>
<dbReference type="InterPro" id="IPR001242">
    <property type="entry name" value="Condensation_dom"/>
</dbReference>
<dbReference type="Gene3D" id="3.30.300.30">
    <property type="match status" value="1"/>
</dbReference>
<dbReference type="InterPro" id="IPR000873">
    <property type="entry name" value="AMP-dep_synth/lig_dom"/>
</dbReference>
<gene>
    <name evidence="5" type="ORF">KVT40_004452</name>
</gene>
<dbReference type="PANTHER" id="PTHR45527">
    <property type="entry name" value="NONRIBOSOMAL PEPTIDE SYNTHETASE"/>
    <property type="match status" value="1"/>
</dbReference>
<dbReference type="AlphaFoldDB" id="A0A8K0L2P8"/>
<dbReference type="InterPro" id="IPR045851">
    <property type="entry name" value="AMP-bd_C_sf"/>
</dbReference>
<dbReference type="Gene3D" id="3.40.50.12780">
    <property type="entry name" value="N-terminal domain of ligase-like"/>
    <property type="match status" value="1"/>
</dbReference>
<dbReference type="SUPFAM" id="SSF52777">
    <property type="entry name" value="CoA-dependent acyltransferases"/>
    <property type="match status" value="2"/>
</dbReference>
<dbReference type="EMBL" id="JAESVG020000004">
    <property type="protein sequence ID" value="KAG8628579.1"/>
    <property type="molecule type" value="Genomic_DNA"/>
</dbReference>
<sequence>MVAIWKAGGAVTTMDPTYPDKRLQSMLQETMCKLIFVDLEHASRFKKIGLQVIDDLEHLEDDLVGPINHKDLERSWEIADVKPDHLAQVAWTSGSTGRPKGVLHSHGRLTSEHNSYKWNLEYNGGQRVLQFGSYAYVAGVNDTFHTFLHGATLCIPSESERTSCLADFMKGAGVTRAYLTPSVLRTISPDLVPTLKYLCVGGETVDRDLVEKWSNCVHLSSLYGASEGGFMIHQSAHLQYLSQGLLPIGGNAWLVCPNDSEQLVPIGVPGEIIFESHELALGYLNDPQKTAKTFIDPPRWAQKRANLYGYRYLRMGDLARYESDGSIVILGRADNQVKINGQRVELQDVEYHLHQSLPTDSRAIAEIVKPIDAPNTKFLTAFCSLPSGEQLISLEDQRLMIQRLQERLRLSVPAHMVPRAFIFLDDIPGDYKVDRRKLRADASQLGLKALLKTAELSSVPASDLSSTDMESTIAQLWTQILPRKSPHIAPSDNFIALGGDSVAAMRLVSVARANGLALTSQLIFEHPVLSDLAAVMESTNSCSASSVDTVAPASQESSRLTATDFQAWAVEVGAQNGGWIDHFIYDFTGALDVGRLQSSCLQLAMDHPILRAVFSYSAGSVVTFSTSTNMIPFEYHDCSPTNLEATSKAIFYRDRPAALGLPVSRFDLLVVSPMQHRLILRISHAQYDSVSARLIHDHLRHLYLGQPTLPPVSVAEYLRYIQRHSIVSAAKRYWRGSLRGSQMPVLARHSTSSEARHNLDGEVRRYRADLAAALMPKGITLATAVKVAWGATLATLTGQMDVVFGDFVSGRQIGFQDVGRVVCACVNFAAVRVDFDRDGKTWYEVLQQVQREALTGSKHEVLGWRKILGCIGTGDLKRWSSIVNFITVDLEDQLDESRAWDAVTGTEKLEVNVGYEEHQFDKTDLWLLVRRLPGRKSANMEFYLRYSKSRHSRSAVEGIADLFCDTLQSLSTDETLSMEVELPVLGDAERERLIPYKNSCTD</sequence>
<organism evidence="5 6">
    <name type="scientific">Elsinoe batatas</name>
    <dbReference type="NCBI Taxonomy" id="2601811"/>
    <lineage>
        <taxon>Eukaryota</taxon>
        <taxon>Fungi</taxon>
        <taxon>Dikarya</taxon>
        <taxon>Ascomycota</taxon>
        <taxon>Pezizomycotina</taxon>
        <taxon>Dothideomycetes</taxon>
        <taxon>Dothideomycetidae</taxon>
        <taxon>Myriangiales</taxon>
        <taxon>Elsinoaceae</taxon>
        <taxon>Elsinoe</taxon>
    </lineage>
</organism>
<keyword evidence="3" id="KW-0436">Ligase</keyword>
<dbReference type="GO" id="GO:0044550">
    <property type="term" value="P:secondary metabolite biosynthetic process"/>
    <property type="evidence" value="ECO:0007669"/>
    <property type="project" value="TreeGrafter"/>
</dbReference>
<evidence type="ECO:0000256" key="1">
    <source>
        <dbReference type="ARBA" id="ARBA00022450"/>
    </source>
</evidence>
<dbReference type="Pfam" id="PF00501">
    <property type="entry name" value="AMP-binding"/>
    <property type="match status" value="1"/>
</dbReference>
<keyword evidence="6" id="KW-1185">Reference proteome</keyword>
<dbReference type="InterPro" id="IPR023213">
    <property type="entry name" value="CAT-like_dom_sf"/>
</dbReference>